<accession>A0A8S1CQT2</accession>
<proteinExistence type="predicted"/>
<reference evidence="1 2" key="1">
    <citation type="submission" date="2020-04" db="EMBL/GenBank/DDBJ databases">
        <authorList>
            <person name="Alioto T."/>
            <person name="Alioto T."/>
            <person name="Gomez Garrido J."/>
        </authorList>
    </citation>
    <scope>NUCLEOTIDE SEQUENCE [LARGE SCALE GENOMIC DNA]</scope>
</reference>
<organism evidence="1 2">
    <name type="scientific">Cloeon dipterum</name>
    <dbReference type="NCBI Taxonomy" id="197152"/>
    <lineage>
        <taxon>Eukaryota</taxon>
        <taxon>Metazoa</taxon>
        <taxon>Ecdysozoa</taxon>
        <taxon>Arthropoda</taxon>
        <taxon>Hexapoda</taxon>
        <taxon>Insecta</taxon>
        <taxon>Pterygota</taxon>
        <taxon>Palaeoptera</taxon>
        <taxon>Ephemeroptera</taxon>
        <taxon>Pisciforma</taxon>
        <taxon>Baetidae</taxon>
        <taxon>Cloeon</taxon>
    </lineage>
</organism>
<protein>
    <submittedName>
        <fullName evidence="1">Uncharacterized protein</fullName>
    </submittedName>
</protein>
<dbReference type="EMBL" id="CADEPI010000053">
    <property type="protein sequence ID" value="CAB3370566.1"/>
    <property type="molecule type" value="Genomic_DNA"/>
</dbReference>
<dbReference type="Proteomes" id="UP000494165">
    <property type="component" value="Unassembled WGS sequence"/>
</dbReference>
<dbReference type="AlphaFoldDB" id="A0A8S1CQT2"/>
<evidence type="ECO:0000313" key="1">
    <source>
        <dbReference type="EMBL" id="CAB3370566.1"/>
    </source>
</evidence>
<evidence type="ECO:0000313" key="2">
    <source>
        <dbReference type="Proteomes" id="UP000494165"/>
    </source>
</evidence>
<gene>
    <name evidence="1" type="ORF">CLODIP_2_CD08183</name>
</gene>
<comment type="caution">
    <text evidence="1">The sequence shown here is derived from an EMBL/GenBank/DDBJ whole genome shotgun (WGS) entry which is preliminary data.</text>
</comment>
<sequence length="80" mass="9330">MLCIVDVNWQEGNHWFQGSWKEMNEIGVRGGHLLSQNAFCRCCLREEEKPKREGKLCRGAARECVRKSQIDLLTPHLYLL</sequence>
<keyword evidence="2" id="KW-1185">Reference proteome</keyword>
<name>A0A8S1CQT2_9INSE</name>